<accession>A0A0C3BQD5</accession>
<dbReference type="InterPro" id="IPR019452">
    <property type="entry name" value="VPS39/TGF_beta_rcpt-assoc_1"/>
</dbReference>
<dbReference type="Pfam" id="PF10367">
    <property type="entry name" value="zf-Vps39_C"/>
    <property type="match status" value="1"/>
</dbReference>
<evidence type="ECO:0000256" key="3">
    <source>
        <dbReference type="ARBA" id="ARBA00038201"/>
    </source>
</evidence>
<dbReference type="InterPro" id="IPR000547">
    <property type="entry name" value="Clathrin_H-chain/VPS_repeat"/>
</dbReference>
<feature type="domain" description="CNH" evidence="5">
    <location>
        <begin position="14"/>
        <end position="342"/>
    </location>
</feature>
<dbReference type="GO" id="GO:0006914">
    <property type="term" value="P:autophagy"/>
    <property type="evidence" value="ECO:0007669"/>
    <property type="project" value="TreeGrafter"/>
</dbReference>
<sequence>MPPFNFQVLIEGIKERIESIISHGDRVFLGTNLGNLHIYGLDKAQGYHMFYGTYHSALEEVKKSFSRRSIEQLGFIKDIYTLVSLSDAAVNLHPLPDLAPTQTLAETRGALCFSLDTSVIYTNEDGVITTVKDPSIKQTPTVITLLAVGCKRRIVVYSWKDGQPQGPPKELALPHSPRAIAFPTPKTIAMAYTQTEHALLYLETMSVADIVLPTTLHPSGSTGLSGAVGMGMNAFSGLGGYVTLGLLAKSKPTVIKTAEGEFVIPKDNTTVFLGTNGKPTRSLGIEWPGPPDETALVKPYLVSILPTGTMLSTDPSSPPHATTSPVLQARSSLSLSVSQTVSYPFTALKNSKALPTTQYSLRLLSPGAFGNSPLFLLSSPNDRTTLAAEGSALWLFDLKAWSAQIDELVNEGKYSEALELLDSLDEDKLPNKTKRRAHIRALHAAALLAQKHAEQAINIFLELDVNPAKVVALYPTEVAGRLAQPQEKWIGLFGGECSQEAASTVLMKDVEVTADSTDVAAVVDDDHPAPQAAPVSHETETKAKIDVASSEFLKNLLISFRDSVNNLLLYLSDQRRKINGALTAIKISSSQEAHATRLSEASIEEIFALPDTQPSALTPQQLFRFAQIVDTALFKSYLIVKPGLLGSLCRVDNWCEVSEVENELRAREKYSELTDLYQGKKMHEKALGLLRDLSAKETDPEDKVEPTVTYLQKLGPEYLNLIFSGSKWVLSVDKARGFQIFTAENHELPRQEVADFLEHIDPDLSIKYLEYLIDERKDANGDFHDQLAELYLHRAQNTKLSNGEHALEAANTQLITFLQTSIHYRPDRILGVLPHEGMLEARAILLGRLGEHKAALSIYAYELQNHSKAEDYCKGVYLKDPNPSGIFMMLLKLYLRPEGVAPSSNTSYLQPALDLISRHSPRLDAVETLQLLPPLVTASRVQEYLCEALRSPRIHVRVERELWKARSDQVARNLMAYESKRVKITDWRLCPQCHKRLDRSVVAVHAPRGEVTHYHCREPFAAKLKGKERILQPTKL</sequence>
<dbReference type="Gene3D" id="1.25.40.10">
    <property type="entry name" value="Tetratricopeptide repeat domain"/>
    <property type="match status" value="1"/>
</dbReference>
<dbReference type="EMBL" id="KN824278">
    <property type="protein sequence ID" value="KIM33626.1"/>
    <property type="molecule type" value="Genomic_DNA"/>
</dbReference>
<dbReference type="AlphaFoldDB" id="A0A0C3BQD5"/>
<dbReference type="PROSITE" id="PS50219">
    <property type="entry name" value="CNH"/>
    <property type="match status" value="1"/>
</dbReference>
<dbReference type="InterPro" id="IPR001180">
    <property type="entry name" value="CNH_dom"/>
</dbReference>
<evidence type="ECO:0000313" key="7">
    <source>
        <dbReference type="Proteomes" id="UP000054097"/>
    </source>
</evidence>
<keyword evidence="2" id="KW-0472">Membrane</keyword>
<dbReference type="InterPro" id="IPR032914">
    <property type="entry name" value="Vam6/VPS39/TRAP1"/>
</dbReference>
<dbReference type="Proteomes" id="UP000054097">
    <property type="component" value="Unassembled WGS sequence"/>
</dbReference>
<dbReference type="Pfam" id="PF00780">
    <property type="entry name" value="CNH"/>
    <property type="match status" value="1"/>
</dbReference>
<organism evidence="6 7">
    <name type="scientific">Serendipita vermifera MAFF 305830</name>
    <dbReference type="NCBI Taxonomy" id="933852"/>
    <lineage>
        <taxon>Eukaryota</taxon>
        <taxon>Fungi</taxon>
        <taxon>Dikarya</taxon>
        <taxon>Basidiomycota</taxon>
        <taxon>Agaricomycotina</taxon>
        <taxon>Agaricomycetes</taxon>
        <taxon>Sebacinales</taxon>
        <taxon>Serendipitaceae</taxon>
        <taxon>Serendipita</taxon>
    </lineage>
</organism>
<reference evidence="6 7" key="1">
    <citation type="submission" date="2014-04" db="EMBL/GenBank/DDBJ databases">
        <authorList>
            <consortium name="DOE Joint Genome Institute"/>
            <person name="Kuo A."/>
            <person name="Zuccaro A."/>
            <person name="Kohler A."/>
            <person name="Nagy L.G."/>
            <person name="Floudas D."/>
            <person name="Copeland A."/>
            <person name="Barry K.W."/>
            <person name="Cichocki N."/>
            <person name="Veneault-Fourrey C."/>
            <person name="LaButti K."/>
            <person name="Lindquist E.A."/>
            <person name="Lipzen A."/>
            <person name="Lundell T."/>
            <person name="Morin E."/>
            <person name="Murat C."/>
            <person name="Sun H."/>
            <person name="Tunlid A."/>
            <person name="Henrissat B."/>
            <person name="Grigoriev I.V."/>
            <person name="Hibbett D.S."/>
            <person name="Martin F."/>
            <person name="Nordberg H.P."/>
            <person name="Cantor M.N."/>
            <person name="Hua S.X."/>
        </authorList>
    </citation>
    <scope>NUCLEOTIDE SEQUENCE [LARGE SCALE GENOMIC DNA]</scope>
    <source>
        <strain evidence="6 7">MAFF 305830</strain>
    </source>
</reference>
<name>A0A0C3BQD5_SERVB</name>
<dbReference type="STRING" id="933852.A0A0C3BQD5"/>
<dbReference type="Pfam" id="PF10366">
    <property type="entry name" value="Vps39_1"/>
    <property type="match status" value="1"/>
</dbReference>
<dbReference type="OrthoDB" id="5325112at2759"/>
<dbReference type="GO" id="GO:0000329">
    <property type="term" value="C:fungal-type vacuole membrane"/>
    <property type="evidence" value="ECO:0007669"/>
    <property type="project" value="TreeGrafter"/>
</dbReference>
<evidence type="ECO:0000256" key="4">
    <source>
        <dbReference type="PROSITE-ProRule" id="PRU01006"/>
    </source>
</evidence>
<protein>
    <recommendedName>
        <fullName evidence="5">CNH domain-containing protein</fullName>
    </recommendedName>
</protein>
<dbReference type="GO" id="GO:0034058">
    <property type="term" value="P:endosomal vesicle fusion"/>
    <property type="evidence" value="ECO:0007669"/>
    <property type="project" value="TreeGrafter"/>
</dbReference>
<reference evidence="7" key="2">
    <citation type="submission" date="2015-01" db="EMBL/GenBank/DDBJ databases">
        <title>Evolutionary Origins and Diversification of the Mycorrhizal Mutualists.</title>
        <authorList>
            <consortium name="DOE Joint Genome Institute"/>
            <consortium name="Mycorrhizal Genomics Consortium"/>
            <person name="Kohler A."/>
            <person name="Kuo A."/>
            <person name="Nagy L.G."/>
            <person name="Floudas D."/>
            <person name="Copeland A."/>
            <person name="Barry K.W."/>
            <person name="Cichocki N."/>
            <person name="Veneault-Fourrey C."/>
            <person name="LaButti K."/>
            <person name="Lindquist E.A."/>
            <person name="Lipzen A."/>
            <person name="Lundell T."/>
            <person name="Morin E."/>
            <person name="Murat C."/>
            <person name="Riley R."/>
            <person name="Ohm R."/>
            <person name="Sun H."/>
            <person name="Tunlid A."/>
            <person name="Henrissat B."/>
            <person name="Grigoriev I.V."/>
            <person name="Hibbett D.S."/>
            <person name="Martin F."/>
        </authorList>
    </citation>
    <scope>NUCLEOTIDE SEQUENCE [LARGE SCALE GENOMIC DNA]</scope>
    <source>
        <strain evidence="7">MAFF 305830</strain>
    </source>
</reference>
<proteinExistence type="inferred from homology"/>
<dbReference type="PROSITE" id="PS50236">
    <property type="entry name" value="CHCR"/>
    <property type="match status" value="1"/>
</dbReference>
<feature type="repeat" description="CHCR" evidence="4">
    <location>
        <begin position="741"/>
        <end position="902"/>
    </location>
</feature>
<comment type="similarity">
    <text evidence="3">Belongs to the VAM6/VPS39 family.</text>
</comment>
<dbReference type="PANTHER" id="PTHR12894">
    <property type="entry name" value="CNH DOMAIN CONTAINING"/>
    <property type="match status" value="1"/>
</dbReference>
<gene>
    <name evidence="6" type="ORF">M408DRAFT_61033</name>
</gene>
<evidence type="ECO:0000256" key="2">
    <source>
        <dbReference type="ARBA" id="ARBA00023136"/>
    </source>
</evidence>
<dbReference type="InterPro" id="IPR011990">
    <property type="entry name" value="TPR-like_helical_dom_sf"/>
</dbReference>
<dbReference type="GO" id="GO:0006886">
    <property type="term" value="P:intracellular protein transport"/>
    <property type="evidence" value="ECO:0007669"/>
    <property type="project" value="UniProtKB-UniRule"/>
</dbReference>
<dbReference type="PANTHER" id="PTHR12894:SF49">
    <property type="entry name" value="VAM6_VPS39-LIKE PROTEIN"/>
    <property type="match status" value="1"/>
</dbReference>
<comment type="subcellular location">
    <subcellularLocation>
        <location evidence="1">Endomembrane system</location>
        <topology evidence="1">Peripheral membrane protein</topology>
    </subcellularLocation>
</comment>
<dbReference type="HOGENOM" id="CLU_004190_2_0_1"/>
<keyword evidence="7" id="KW-1185">Reference proteome</keyword>
<dbReference type="GO" id="GO:0012505">
    <property type="term" value="C:endomembrane system"/>
    <property type="evidence" value="ECO:0007669"/>
    <property type="project" value="UniProtKB-SubCell"/>
</dbReference>
<evidence type="ECO:0000313" key="6">
    <source>
        <dbReference type="EMBL" id="KIM33626.1"/>
    </source>
</evidence>
<dbReference type="InterPro" id="IPR019453">
    <property type="entry name" value="VPS39/TGFA1_Znf"/>
</dbReference>
<evidence type="ECO:0000256" key="1">
    <source>
        <dbReference type="ARBA" id="ARBA00004184"/>
    </source>
</evidence>
<evidence type="ECO:0000259" key="5">
    <source>
        <dbReference type="PROSITE" id="PS50219"/>
    </source>
</evidence>